<dbReference type="RefSeq" id="WP_176613771.1">
    <property type="nucleotide sequence ID" value="NZ_JABXXR010000068.1"/>
</dbReference>
<feature type="compositionally biased region" description="Low complexity" evidence="1">
    <location>
        <begin position="86"/>
        <end position="95"/>
    </location>
</feature>
<sequence>MSAFSRLWVRAPLWRLCLYLTVFFAALALIYPAPYLLRAVPVLDPIVSRVNHWLGRDTAPTAAPAPSDNGAASGGGGSAAVPPPAADSSAASDPANTEQVATPPITADLHAAIPFAGRILPLPAGTWHPVLSTQAGPHRELLTNVLVRTDRGVVTGVVVAHGSTSSMPPSTVSDLENGCHDDRNYMSRVVPAGPRGMECWTTNYAMLDQKPMTMNPDVNAAFERLHVLGFQVPPLMLMGTWNRADAAADGGVNLENVTILLSPARPGTITLPNPPEAYLKEALKSVPASADLVNRLNTWMTGWVKILKDGYDGKIKADAIPAAAARDPSAP</sequence>
<gene>
    <name evidence="2" type="ORF">HUK82_09705</name>
</gene>
<evidence type="ECO:0000313" key="2">
    <source>
        <dbReference type="EMBL" id="NVN40835.1"/>
    </source>
</evidence>
<evidence type="ECO:0000256" key="1">
    <source>
        <dbReference type="SAM" id="MobiDB-lite"/>
    </source>
</evidence>
<comment type="caution">
    <text evidence="2">The sequence shown here is derived from an EMBL/GenBank/DDBJ whole genome shotgun (WGS) entry which is preliminary data.</text>
</comment>
<name>A0A850P889_9PROT</name>
<feature type="region of interest" description="Disordered" evidence="1">
    <location>
        <begin position="59"/>
        <end position="99"/>
    </location>
</feature>
<proteinExistence type="predicted"/>
<dbReference type="AlphaFoldDB" id="A0A850P889"/>
<protein>
    <submittedName>
        <fullName evidence="2">Uncharacterized protein</fullName>
    </submittedName>
</protein>
<feature type="compositionally biased region" description="Low complexity" evidence="1">
    <location>
        <begin position="59"/>
        <end position="71"/>
    </location>
</feature>
<accession>A0A850P889</accession>
<dbReference type="Proteomes" id="UP000585665">
    <property type="component" value="Unassembled WGS sequence"/>
</dbReference>
<organism evidence="2 3">
    <name type="scientific">Ameyamaea chiangmaiensis</name>
    <dbReference type="NCBI Taxonomy" id="442969"/>
    <lineage>
        <taxon>Bacteria</taxon>
        <taxon>Pseudomonadati</taxon>
        <taxon>Pseudomonadota</taxon>
        <taxon>Alphaproteobacteria</taxon>
        <taxon>Acetobacterales</taxon>
        <taxon>Acetobacteraceae</taxon>
        <taxon>Ameyamaea</taxon>
    </lineage>
</organism>
<dbReference type="EMBL" id="JABXXR010000068">
    <property type="protein sequence ID" value="NVN40835.1"/>
    <property type="molecule type" value="Genomic_DNA"/>
</dbReference>
<keyword evidence="3" id="KW-1185">Reference proteome</keyword>
<reference evidence="2 3" key="1">
    <citation type="submission" date="2020-06" db="EMBL/GenBank/DDBJ databases">
        <title>Description of novel acetic acid bacteria.</title>
        <authorList>
            <person name="Sombolestani A."/>
        </authorList>
    </citation>
    <scope>NUCLEOTIDE SEQUENCE [LARGE SCALE GENOMIC DNA]</scope>
    <source>
        <strain evidence="2 3">LMG 27010</strain>
    </source>
</reference>
<evidence type="ECO:0000313" key="3">
    <source>
        <dbReference type="Proteomes" id="UP000585665"/>
    </source>
</evidence>